<dbReference type="AlphaFoldDB" id="A0A1X0RPL9"/>
<reference evidence="1 2" key="1">
    <citation type="journal article" date="2016" name="Proc. Natl. Acad. Sci. U.S.A.">
        <title>Lipid metabolic changes in an early divergent fungus govern the establishment of a mutualistic symbiosis with endobacteria.</title>
        <authorList>
            <person name="Lastovetsky O.A."/>
            <person name="Gaspar M.L."/>
            <person name="Mondo S.J."/>
            <person name="LaButti K.M."/>
            <person name="Sandor L."/>
            <person name="Grigoriev I.V."/>
            <person name="Henry S.A."/>
            <person name="Pawlowska T.E."/>
        </authorList>
    </citation>
    <scope>NUCLEOTIDE SEQUENCE [LARGE SCALE GENOMIC DNA]</scope>
    <source>
        <strain evidence="1 2">ATCC 11559</strain>
    </source>
</reference>
<name>A0A1X0RPL9_RHIZD</name>
<evidence type="ECO:0000313" key="1">
    <source>
        <dbReference type="EMBL" id="ORE13985.1"/>
    </source>
</evidence>
<gene>
    <name evidence="1" type="ORF">BCV71DRAFT_229530</name>
</gene>
<accession>A0A1X0RPL9</accession>
<protein>
    <submittedName>
        <fullName evidence="1">Uncharacterized protein</fullName>
    </submittedName>
</protein>
<sequence length="51" mass="6228">MFDFNKIYLDFSNSYKKIESQIWSTRIRNFFLIKESIVSLTESPLKLLIFY</sequence>
<dbReference type="Proteomes" id="UP000242381">
    <property type="component" value="Unassembled WGS sequence"/>
</dbReference>
<evidence type="ECO:0000313" key="2">
    <source>
        <dbReference type="Proteomes" id="UP000242381"/>
    </source>
</evidence>
<dbReference type="EMBL" id="KV921498">
    <property type="protein sequence ID" value="ORE13985.1"/>
    <property type="molecule type" value="Genomic_DNA"/>
</dbReference>
<organism evidence="1 2">
    <name type="scientific">Rhizopus microsporus</name>
    <dbReference type="NCBI Taxonomy" id="58291"/>
    <lineage>
        <taxon>Eukaryota</taxon>
        <taxon>Fungi</taxon>
        <taxon>Fungi incertae sedis</taxon>
        <taxon>Mucoromycota</taxon>
        <taxon>Mucoromycotina</taxon>
        <taxon>Mucoromycetes</taxon>
        <taxon>Mucorales</taxon>
        <taxon>Mucorineae</taxon>
        <taxon>Rhizopodaceae</taxon>
        <taxon>Rhizopus</taxon>
    </lineage>
</organism>
<proteinExistence type="predicted"/>